<dbReference type="PANTHER" id="PTHR39336:SF1">
    <property type="entry name" value="PYRIDOXAMINE PHOSPHATE OXIDASE FAMILY PROTEIN (AFU_ORTHOLOGUE AFUA_6G11440)"/>
    <property type="match status" value="1"/>
</dbReference>
<dbReference type="Pfam" id="PF01243">
    <property type="entry name" value="PNPOx_N"/>
    <property type="match status" value="1"/>
</dbReference>
<dbReference type="PANTHER" id="PTHR39336">
    <property type="entry name" value="PYRIDOXAMINE PHOSPHATE OXIDASE FAMILY PROTEIN (AFU_ORTHOLOGUE AFUA_6G11440)"/>
    <property type="match status" value="1"/>
</dbReference>
<keyword evidence="3" id="KW-1185">Reference proteome</keyword>
<evidence type="ECO:0000313" key="3">
    <source>
        <dbReference type="Proteomes" id="UP000000238"/>
    </source>
</evidence>
<keyword evidence="2" id="KW-0808">Transferase</keyword>
<dbReference type="AlphaFoldDB" id="Q2SHA8"/>
<dbReference type="InterPro" id="IPR011576">
    <property type="entry name" value="Pyridox_Oxase_N"/>
</dbReference>
<dbReference type="Proteomes" id="UP000000238">
    <property type="component" value="Chromosome"/>
</dbReference>
<dbReference type="eggNOG" id="COG3576">
    <property type="taxonomic scope" value="Bacteria"/>
</dbReference>
<dbReference type="InterPro" id="IPR012349">
    <property type="entry name" value="Split_barrel_FMN-bd"/>
</dbReference>
<name>Q2SHA8_HAHCH</name>
<dbReference type="GO" id="GO:0016301">
    <property type="term" value="F:kinase activity"/>
    <property type="evidence" value="ECO:0007669"/>
    <property type="project" value="UniProtKB-KW"/>
</dbReference>
<dbReference type="SUPFAM" id="SSF50475">
    <property type="entry name" value="FMN-binding split barrel"/>
    <property type="match status" value="1"/>
</dbReference>
<organism evidence="2 3">
    <name type="scientific">Hahella chejuensis (strain KCTC 2396)</name>
    <dbReference type="NCBI Taxonomy" id="349521"/>
    <lineage>
        <taxon>Bacteria</taxon>
        <taxon>Pseudomonadati</taxon>
        <taxon>Pseudomonadota</taxon>
        <taxon>Gammaproteobacteria</taxon>
        <taxon>Oceanospirillales</taxon>
        <taxon>Hahellaceae</taxon>
        <taxon>Hahella</taxon>
    </lineage>
</organism>
<evidence type="ECO:0000259" key="1">
    <source>
        <dbReference type="Pfam" id="PF01243"/>
    </source>
</evidence>
<protein>
    <submittedName>
        <fullName evidence="2">Signal transduction histidine kinase, nitrogen specific</fullName>
    </submittedName>
</protein>
<dbReference type="KEGG" id="hch:HCH_03205"/>
<dbReference type="STRING" id="349521.HCH_03205"/>
<reference evidence="2 3" key="1">
    <citation type="journal article" date="2005" name="Nucleic Acids Res.">
        <title>Genomic blueprint of Hahella chejuensis, a marine microbe producing an algicidal agent.</title>
        <authorList>
            <person name="Jeong H."/>
            <person name="Yim J.H."/>
            <person name="Lee C."/>
            <person name="Choi S.-H."/>
            <person name="Park Y.K."/>
            <person name="Yoon S.H."/>
            <person name="Hur C.-G."/>
            <person name="Kang H.-Y."/>
            <person name="Kim D."/>
            <person name="Lee H.H."/>
            <person name="Park K.H."/>
            <person name="Park S.-H."/>
            <person name="Park H.-S."/>
            <person name="Lee H.K."/>
            <person name="Oh T.K."/>
            <person name="Kim J.F."/>
        </authorList>
    </citation>
    <scope>NUCLEOTIDE SEQUENCE [LARGE SCALE GENOMIC DNA]</scope>
    <source>
        <strain evidence="2 3">KCTC 2396</strain>
    </source>
</reference>
<dbReference type="RefSeq" id="WP_011397035.1">
    <property type="nucleotide sequence ID" value="NC_007645.1"/>
</dbReference>
<gene>
    <name evidence="2" type="ordered locus">HCH_03205</name>
</gene>
<sequence>MGQQFSEISDKLTQFIQEQKLFFVGTAAREGRVNISPKGMDSLRVLGPNRVIWLNVTGSGNETSAHIQECPRMTVMFAAFEGNPLILRLYGEAKVIHRNDPEWEQLLAHFNPIPGARQIFDLNVDLVQSSCGMAVPFYDYVEDRELLKNWAAKKGDDGIKDYWKQKNVVSLDGKETYVVEKSV</sequence>
<keyword evidence="2" id="KW-0418">Kinase</keyword>
<dbReference type="OrthoDB" id="115989at2"/>
<evidence type="ECO:0000313" key="2">
    <source>
        <dbReference type="EMBL" id="ABC29966.1"/>
    </source>
</evidence>
<dbReference type="HOGENOM" id="CLU_054794_1_1_6"/>
<proteinExistence type="predicted"/>
<accession>Q2SHA8</accession>
<dbReference type="Gene3D" id="2.30.110.10">
    <property type="entry name" value="Electron Transport, Fmn-binding Protein, Chain A"/>
    <property type="match status" value="1"/>
</dbReference>
<feature type="domain" description="Pyridoxamine 5'-phosphate oxidase N-terminal" evidence="1">
    <location>
        <begin position="9"/>
        <end position="130"/>
    </location>
</feature>
<dbReference type="EMBL" id="CP000155">
    <property type="protein sequence ID" value="ABC29966.1"/>
    <property type="molecule type" value="Genomic_DNA"/>
</dbReference>